<dbReference type="EMBL" id="LJZO01000084">
    <property type="protein sequence ID" value="ROV87393.1"/>
    <property type="molecule type" value="Genomic_DNA"/>
</dbReference>
<evidence type="ECO:0000313" key="8">
    <source>
        <dbReference type="EMBL" id="ROV87393.1"/>
    </source>
</evidence>
<evidence type="ECO:0000256" key="6">
    <source>
        <dbReference type="RuleBase" id="RU363045"/>
    </source>
</evidence>
<protein>
    <recommendedName>
        <fullName evidence="3 6">Altered inheritance of mitochondria protein 24, mitochondrial</fullName>
    </recommendedName>
</protein>
<dbReference type="Proteomes" id="UP000284375">
    <property type="component" value="Unassembled WGS sequence"/>
</dbReference>
<dbReference type="SUPFAM" id="SSF51219">
    <property type="entry name" value="TRAP-like"/>
    <property type="match status" value="1"/>
</dbReference>
<dbReference type="InterPro" id="IPR016031">
    <property type="entry name" value="Trp_RNA-bd_attenuator-like_dom"/>
</dbReference>
<feature type="region of interest" description="Disordered" evidence="7">
    <location>
        <begin position="339"/>
        <end position="367"/>
    </location>
</feature>
<evidence type="ECO:0000256" key="1">
    <source>
        <dbReference type="ARBA" id="ARBA00004173"/>
    </source>
</evidence>
<evidence type="ECO:0000256" key="4">
    <source>
        <dbReference type="ARBA" id="ARBA00022946"/>
    </source>
</evidence>
<keyword evidence="5 6" id="KW-0496">Mitochondrion</keyword>
<dbReference type="Gene3D" id="3.60.160.10">
    <property type="entry name" value="Mitochondrial biogenesis AIM24"/>
    <property type="match status" value="1"/>
</dbReference>
<evidence type="ECO:0000313" key="9">
    <source>
        <dbReference type="Proteomes" id="UP000284375"/>
    </source>
</evidence>
<dbReference type="Pfam" id="PF01987">
    <property type="entry name" value="AIM24"/>
    <property type="match status" value="1"/>
</dbReference>
<keyword evidence="9" id="KW-1185">Reference proteome</keyword>
<sequence length="397" mass="43112">MRGQLPLVRTVRPFNRIRPAYVCFQCRAIQISASPATESPRAGDAFSAAVEARDPADARFEVLGSPYSMLSVTLSASQRLYTRRGTLVTVAGKAQNTQSTLRLLSPFSHALLGMPFLYQRISSTTPVTALIATKSPNTTFSVLHLDGTTDWQVAQRNALLAWTGHTLSITPRIQRRLAPAHWGNHHVTGRGLVALAAPGQIYQVTLGEGEELVVHPSHVVAYSVNRNAPLPFRFKSSSWTLQVPSVPESLVPEGLRKFWKDMKATGTYKFLAGVLFSMRTTARRSIFGDRLFLQFKGPTTLLMSSRGVRVSDVLTKEQVNDIADAEAGKVPQAIEGVVTPKKPEEGPENTAAATVASGASEPASAADKPVAIHVATVGKDGKVQFEDTKDLKDFVQR</sequence>
<dbReference type="GO" id="GO:0005743">
    <property type="term" value="C:mitochondrial inner membrane"/>
    <property type="evidence" value="ECO:0007669"/>
    <property type="project" value="TreeGrafter"/>
</dbReference>
<dbReference type="OrthoDB" id="5295771at2759"/>
<evidence type="ECO:0000256" key="7">
    <source>
        <dbReference type="SAM" id="MobiDB-lite"/>
    </source>
</evidence>
<dbReference type="InterPro" id="IPR036983">
    <property type="entry name" value="AIM24_sf"/>
</dbReference>
<comment type="subcellular location">
    <subcellularLocation>
        <location evidence="1 6">Mitochondrion</location>
    </subcellularLocation>
</comment>
<keyword evidence="4" id="KW-0809">Transit peptide</keyword>
<name>A0A423V964_CYTCH</name>
<dbReference type="PANTHER" id="PTHR36959:SF2">
    <property type="entry name" value="ALTERED INHERITANCE OF MITOCHONDRIA PROTEIN 24, MITOCHONDRIAL"/>
    <property type="match status" value="1"/>
</dbReference>
<dbReference type="InterPro" id="IPR002838">
    <property type="entry name" value="AIM24"/>
</dbReference>
<dbReference type="GO" id="GO:0007007">
    <property type="term" value="P:inner mitochondrial membrane organization"/>
    <property type="evidence" value="ECO:0007669"/>
    <property type="project" value="TreeGrafter"/>
</dbReference>
<evidence type="ECO:0000256" key="2">
    <source>
        <dbReference type="ARBA" id="ARBA00009322"/>
    </source>
</evidence>
<dbReference type="AlphaFoldDB" id="A0A423V964"/>
<organism evidence="8 9">
    <name type="scientific">Cytospora chrysosperma</name>
    <name type="common">Cytospora canker fungus</name>
    <name type="synonym">Sphaeria chrysosperma</name>
    <dbReference type="NCBI Taxonomy" id="252740"/>
    <lineage>
        <taxon>Eukaryota</taxon>
        <taxon>Fungi</taxon>
        <taxon>Dikarya</taxon>
        <taxon>Ascomycota</taxon>
        <taxon>Pezizomycotina</taxon>
        <taxon>Sordariomycetes</taxon>
        <taxon>Sordariomycetidae</taxon>
        <taxon>Diaporthales</taxon>
        <taxon>Cytosporaceae</taxon>
        <taxon>Cytospora</taxon>
    </lineage>
</organism>
<evidence type="ECO:0000256" key="3">
    <source>
        <dbReference type="ARBA" id="ARBA00013287"/>
    </source>
</evidence>
<accession>A0A423V964</accession>
<evidence type="ECO:0000256" key="5">
    <source>
        <dbReference type="ARBA" id="ARBA00023128"/>
    </source>
</evidence>
<reference evidence="8 9" key="1">
    <citation type="submission" date="2015-09" db="EMBL/GenBank/DDBJ databases">
        <title>Host preference determinants of Valsa canker pathogens revealed by comparative genomics.</title>
        <authorList>
            <person name="Yin Z."/>
            <person name="Huang L."/>
        </authorList>
    </citation>
    <scope>NUCLEOTIDE SEQUENCE [LARGE SCALE GENOMIC DNA]</scope>
    <source>
        <strain evidence="8 9">YSFL</strain>
    </source>
</reference>
<comment type="similarity">
    <text evidence="2 6">Belongs to the AIM24 family.</text>
</comment>
<proteinExistence type="inferred from homology"/>
<gene>
    <name evidence="8" type="ORF">VSDG_09668</name>
</gene>
<dbReference type="PANTHER" id="PTHR36959">
    <property type="entry name" value="ALTERED INHERITANCE OF MITOCHONDRIA PROTEIN 24, MITOCHONDRIAL"/>
    <property type="match status" value="1"/>
</dbReference>
<comment type="caution">
    <text evidence="8">The sequence shown here is derived from an EMBL/GenBank/DDBJ whole genome shotgun (WGS) entry which is preliminary data.</text>
</comment>